<accession>A0AAV2SXE9</accession>
<organism evidence="1 2">
    <name type="scientific">Meganyctiphanes norvegica</name>
    <name type="common">Northern krill</name>
    <name type="synonym">Thysanopoda norvegica</name>
    <dbReference type="NCBI Taxonomy" id="48144"/>
    <lineage>
        <taxon>Eukaryota</taxon>
        <taxon>Metazoa</taxon>
        <taxon>Ecdysozoa</taxon>
        <taxon>Arthropoda</taxon>
        <taxon>Crustacea</taxon>
        <taxon>Multicrustacea</taxon>
        <taxon>Malacostraca</taxon>
        <taxon>Eumalacostraca</taxon>
        <taxon>Eucarida</taxon>
        <taxon>Euphausiacea</taxon>
        <taxon>Euphausiidae</taxon>
        <taxon>Meganyctiphanes</taxon>
    </lineage>
</organism>
<dbReference type="AlphaFoldDB" id="A0AAV2SXE9"/>
<evidence type="ECO:0000313" key="2">
    <source>
        <dbReference type="Proteomes" id="UP001497623"/>
    </source>
</evidence>
<name>A0AAV2SXE9_MEGNR</name>
<reference evidence="1 2" key="1">
    <citation type="submission" date="2024-05" db="EMBL/GenBank/DDBJ databases">
        <authorList>
            <person name="Wallberg A."/>
        </authorList>
    </citation>
    <scope>NUCLEOTIDE SEQUENCE [LARGE SCALE GENOMIC DNA]</scope>
</reference>
<sequence>MAGDGKIDIPIITAENATPQHSRPLLTLDWGLDRSMRPMMSMKSRSKSEIKGSESDLSVLRGISSTSDLGRYRKGVIILHTIPRHHRRSRSHSCVDCVPIR</sequence>
<evidence type="ECO:0000313" key="1">
    <source>
        <dbReference type="EMBL" id="CAL4248877.1"/>
    </source>
</evidence>
<dbReference type="EMBL" id="CAXKWB010155620">
    <property type="protein sequence ID" value="CAL4248877.1"/>
    <property type="molecule type" value="Genomic_DNA"/>
</dbReference>
<proteinExistence type="predicted"/>
<keyword evidence="2" id="KW-1185">Reference proteome</keyword>
<comment type="caution">
    <text evidence="1">The sequence shown here is derived from an EMBL/GenBank/DDBJ whole genome shotgun (WGS) entry which is preliminary data.</text>
</comment>
<gene>
    <name evidence="1" type="ORF">MNOR_LOCUS41501</name>
</gene>
<protein>
    <submittedName>
        <fullName evidence="1">Uncharacterized protein</fullName>
    </submittedName>
</protein>
<dbReference type="Proteomes" id="UP001497623">
    <property type="component" value="Unassembled WGS sequence"/>
</dbReference>